<dbReference type="AlphaFoldDB" id="M5AHT0"/>
<dbReference type="InterPro" id="IPR018060">
    <property type="entry name" value="HTH_AraC"/>
</dbReference>
<gene>
    <name evidence="5" type="ORF">LVISKB_2340</name>
</gene>
<keyword evidence="1" id="KW-0805">Transcription regulation</keyword>
<evidence type="ECO:0000256" key="2">
    <source>
        <dbReference type="ARBA" id="ARBA00023125"/>
    </source>
</evidence>
<reference evidence="5 6" key="1">
    <citation type="journal article" date="2013" name="PLoS ONE">
        <title>Genomic Analysis by Deep Sequencing of the Probiotic Lactobacillus brevis KB290 Harboring Nine Plasmids Reveals Genomic Stability.</title>
        <authorList>
            <person name="Fukao M."/>
            <person name="Oshima K."/>
            <person name="Morita H."/>
            <person name="Toh H."/>
            <person name="Suda W."/>
            <person name="Kim S.W."/>
            <person name="Suzuki S."/>
            <person name="Yakabe T."/>
            <person name="Hattori M."/>
            <person name="Yajima N."/>
        </authorList>
    </citation>
    <scope>NUCLEOTIDE SEQUENCE [LARGE SCALE GENOMIC DNA]</scope>
    <source>
        <strain evidence="5 6">KB290</strain>
    </source>
</reference>
<evidence type="ECO:0000259" key="4">
    <source>
        <dbReference type="PROSITE" id="PS01124"/>
    </source>
</evidence>
<accession>M5AHT0</accession>
<dbReference type="InterPro" id="IPR009057">
    <property type="entry name" value="Homeodomain-like_sf"/>
</dbReference>
<evidence type="ECO:0000313" key="6">
    <source>
        <dbReference type="Proteomes" id="UP000012042"/>
    </source>
</evidence>
<dbReference type="PROSITE" id="PS00041">
    <property type="entry name" value="HTH_ARAC_FAMILY_1"/>
    <property type="match status" value="1"/>
</dbReference>
<dbReference type="Gene3D" id="1.10.10.60">
    <property type="entry name" value="Homeodomain-like"/>
    <property type="match status" value="1"/>
</dbReference>
<dbReference type="InterPro" id="IPR020449">
    <property type="entry name" value="Tscrpt_reg_AraC-type_HTH"/>
</dbReference>
<evidence type="ECO:0000256" key="1">
    <source>
        <dbReference type="ARBA" id="ARBA00023015"/>
    </source>
</evidence>
<dbReference type="PANTHER" id="PTHR43280">
    <property type="entry name" value="ARAC-FAMILY TRANSCRIPTIONAL REGULATOR"/>
    <property type="match status" value="1"/>
</dbReference>
<dbReference type="GO" id="GO:0043565">
    <property type="term" value="F:sequence-specific DNA binding"/>
    <property type="evidence" value="ECO:0007669"/>
    <property type="project" value="InterPro"/>
</dbReference>
<organism evidence="5 6">
    <name type="scientific">Levilactobacillus brevis KB290</name>
    <dbReference type="NCBI Taxonomy" id="1001583"/>
    <lineage>
        <taxon>Bacteria</taxon>
        <taxon>Bacillati</taxon>
        <taxon>Bacillota</taxon>
        <taxon>Bacilli</taxon>
        <taxon>Lactobacillales</taxon>
        <taxon>Lactobacillaceae</taxon>
        <taxon>Levilactobacillus</taxon>
    </lineage>
</organism>
<dbReference type="EMBL" id="AP012167">
    <property type="protein sequence ID" value="BAN07975.1"/>
    <property type="molecule type" value="Genomic_DNA"/>
</dbReference>
<proteinExistence type="predicted"/>
<feature type="domain" description="HTH araC/xylS-type" evidence="4">
    <location>
        <begin position="165"/>
        <end position="265"/>
    </location>
</feature>
<evidence type="ECO:0000313" key="5">
    <source>
        <dbReference type="EMBL" id="BAN07975.1"/>
    </source>
</evidence>
<dbReference type="PATRIC" id="fig|1001583.3.peg.2323"/>
<dbReference type="PANTHER" id="PTHR43280:SF28">
    <property type="entry name" value="HTH-TYPE TRANSCRIPTIONAL ACTIVATOR RHAS"/>
    <property type="match status" value="1"/>
</dbReference>
<dbReference type="HOGENOM" id="CLU_1097486_0_0_9"/>
<dbReference type="SMART" id="SM00342">
    <property type="entry name" value="HTH_ARAC"/>
    <property type="match status" value="1"/>
</dbReference>
<protein>
    <submittedName>
        <fullName evidence="5">Transcription regulator</fullName>
    </submittedName>
</protein>
<dbReference type="Pfam" id="PF12833">
    <property type="entry name" value="HTH_18"/>
    <property type="match status" value="1"/>
</dbReference>
<dbReference type="Proteomes" id="UP000012042">
    <property type="component" value="Chromosome"/>
</dbReference>
<sequence>MAYLGIITENFTRRFGIMGWDLQFTHYLDDMQTYRSRDQTAKALILLGYVERDFIRFYRAGRIAEGIQFAKENLARSRLLLNELPPQQKRAQLHGLVDILAFEGVQNHAFIYEFIQLRDDYHRQIKTLPVTTARYVPWIIEIVQDFGNLAAKDGLPYDDHLESTLDIIYYVSAHLRDKLTVKQVVDHVNQRCNPVGVQRAFSDEMQMSIRDYINVKKIREAQRALLTTTVSVKKIAQELGFYDTSDFSKRFKREIGQTPLEYRQINSQKD</sequence>
<name>M5AHT0_LEVBR</name>
<dbReference type="GO" id="GO:0003700">
    <property type="term" value="F:DNA-binding transcription factor activity"/>
    <property type="evidence" value="ECO:0007669"/>
    <property type="project" value="InterPro"/>
</dbReference>
<dbReference type="SUPFAM" id="SSF46689">
    <property type="entry name" value="Homeodomain-like"/>
    <property type="match status" value="1"/>
</dbReference>
<dbReference type="KEGG" id="lbk:LVISKB_2340"/>
<keyword evidence="2" id="KW-0238">DNA-binding</keyword>
<dbReference type="InterPro" id="IPR018062">
    <property type="entry name" value="HTH_AraC-typ_CS"/>
</dbReference>
<dbReference type="PROSITE" id="PS01124">
    <property type="entry name" value="HTH_ARAC_FAMILY_2"/>
    <property type="match status" value="1"/>
</dbReference>
<dbReference type="PRINTS" id="PR00032">
    <property type="entry name" value="HTHARAC"/>
</dbReference>
<keyword evidence="3" id="KW-0804">Transcription</keyword>
<evidence type="ECO:0000256" key="3">
    <source>
        <dbReference type="ARBA" id="ARBA00023163"/>
    </source>
</evidence>